<dbReference type="Proteomes" id="UP000681722">
    <property type="component" value="Unassembled WGS sequence"/>
</dbReference>
<evidence type="ECO:0000313" key="4">
    <source>
        <dbReference type="Proteomes" id="UP000663829"/>
    </source>
</evidence>
<feature type="compositionally biased region" description="Low complexity" evidence="1">
    <location>
        <begin position="16"/>
        <end position="36"/>
    </location>
</feature>
<sequence>MSRPQVSQHPHAQSRNAFSTTNKNNTANFNENSNVNQSISYSPRDQLTRNFTSSPTFSPCKVCGKQNHRAIECRFRQRFPTL</sequence>
<evidence type="ECO:0000313" key="2">
    <source>
        <dbReference type="EMBL" id="CAF1672836.1"/>
    </source>
</evidence>
<feature type="compositionally biased region" description="Polar residues" evidence="1">
    <location>
        <begin position="1"/>
        <end position="15"/>
    </location>
</feature>
<dbReference type="EMBL" id="CAJOBC010142957">
    <property type="protein sequence ID" value="CAF4652193.1"/>
    <property type="molecule type" value="Genomic_DNA"/>
</dbReference>
<dbReference type="EMBL" id="CAJNOQ010061858">
    <property type="protein sequence ID" value="CAF1672836.1"/>
    <property type="molecule type" value="Genomic_DNA"/>
</dbReference>
<proteinExistence type="predicted"/>
<feature type="compositionally biased region" description="Polar residues" evidence="1">
    <location>
        <begin position="37"/>
        <end position="57"/>
    </location>
</feature>
<dbReference type="Proteomes" id="UP000663829">
    <property type="component" value="Unassembled WGS sequence"/>
</dbReference>
<gene>
    <name evidence="2" type="ORF">GPM918_LOCUS46373</name>
    <name evidence="3" type="ORF">SRO942_LOCUS50435</name>
</gene>
<organism evidence="2 4">
    <name type="scientific">Didymodactylos carnosus</name>
    <dbReference type="NCBI Taxonomy" id="1234261"/>
    <lineage>
        <taxon>Eukaryota</taxon>
        <taxon>Metazoa</taxon>
        <taxon>Spiralia</taxon>
        <taxon>Gnathifera</taxon>
        <taxon>Rotifera</taxon>
        <taxon>Eurotatoria</taxon>
        <taxon>Bdelloidea</taxon>
        <taxon>Philodinida</taxon>
        <taxon>Philodinidae</taxon>
        <taxon>Didymodactylos</taxon>
    </lineage>
</organism>
<comment type="caution">
    <text evidence="2">The sequence shown here is derived from an EMBL/GenBank/DDBJ whole genome shotgun (WGS) entry which is preliminary data.</text>
</comment>
<accession>A0A816GDF5</accession>
<evidence type="ECO:0000313" key="3">
    <source>
        <dbReference type="EMBL" id="CAF4652193.1"/>
    </source>
</evidence>
<protein>
    <submittedName>
        <fullName evidence="2">Uncharacterized protein</fullName>
    </submittedName>
</protein>
<reference evidence="2" key="1">
    <citation type="submission" date="2021-02" db="EMBL/GenBank/DDBJ databases">
        <authorList>
            <person name="Nowell W R."/>
        </authorList>
    </citation>
    <scope>NUCLEOTIDE SEQUENCE</scope>
</reference>
<dbReference type="AlphaFoldDB" id="A0A816GDF5"/>
<keyword evidence="4" id="KW-1185">Reference proteome</keyword>
<name>A0A816GDF5_9BILA</name>
<feature type="region of interest" description="Disordered" evidence="1">
    <location>
        <begin position="1"/>
        <end position="58"/>
    </location>
</feature>
<evidence type="ECO:0000256" key="1">
    <source>
        <dbReference type="SAM" id="MobiDB-lite"/>
    </source>
</evidence>